<feature type="compositionally biased region" description="Polar residues" evidence="1">
    <location>
        <begin position="633"/>
        <end position="647"/>
    </location>
</feature>
<accession>A0AA40DQI2</accession>
<dbReference type="InterPro" id="IPR013087">
    <property type="entry name" value="Znf_C2H2_type"/>
</dbReference>
<protein>
    <recommendedName>
        <fullName evidence="2">C2H2-type domain-containing protein</fullName>
    </recommendedName>
</protein>
<evidence type="ECO:0000259" key="2">
    <source>
        <dbReference type="PROSITE" id="PS00028"/>
    </source>
</evidence>
<evidence type="ECO:0000313" key="3">
    <source>
        <dbReference type="EMBL" id="KAK0711815.1"/>
    </source>
</evidence>
<dbReference type="PANTHER" id="PTHR35391:SF7">
    <property type="entry name" value="C2H2-TYPE DOMAIN-CONTAINING PROTEIN"/>
    <property type="match status" value="1"/>
</dbReference>
<evidence type="ECO:0000256" key="1">
    <source>
        <dbReference type="SAM" id="MobiDB-lite"/>
    </source>
</evidence>
<feature type="compositionally biased region" description="Low complexity" evidence="1">
    <location>
        <begin position="154"/>
        <end position="164"/>
    </location>
</feature>
<feature type="compositionally biased region" description="Acidic residues" evidence="1">
    <location>
        <begin position="129"/>
        <end position="153"/>
    </location>
</feature>
<comment type="caution">
    <text evidence="3">The sequence shown here is derived from an EMBL/GenBank/DDBJ whole genome shotgun (WGS) entry which is preliminary data.</text>
</comment>
<organism evidence="3 4">
    <name type="scientific">Lasiosphaeris hirsuta</name>
    <dbReference type="NCBI Taxonomy" id="260670"/>
    <lineage>
        <taxon>Eukaryota</taxon>
        <taxon>Fungi</taxon>
        <taxon>Dikarya</taxon>
        <taxon>Ascomycota</taxon>
        <taxon>Pezizomycotina</taxon>
        <taxon>Sordariomycetes</taxon>
        <taxon>Sordariomycetidae</taxon>
        <taxon>Sordariales</taxon>
        <taxon>Lasiosphaeriaceae</taxon>
        <taxon>Lasiosphaeris</taxon>
    </lineage>
</organism>
<dbReference type="EMBL" id="JAUKUA010000005">
    <property type="protein sequence ID" value="KAK0711815.1"/>
    <property type="molecule type" value="Genomic_DNA"/>
</dbReference>
<feature type="domain" description="C2H2-type" evidence="2">
    <location>
        <begin position="504"/>
        <end position="524"/>
    </location>
</feature>
<keyword evidence="4" id="KW-1185">Reference proteome</keyword>
<dbReference type="PROSITE" id="PS00028">
    <property type="entry name" value="ZINC_FINGER_C2H2_1"/>
    <property type="match status" value="1"/>
</dbReference>
<dbReference type="Pfam" id="PF26082">
    <property type="entry name" value="zf-C2H2_AcuF"/>
    <property type="match status" value="1"/>
</dbReference>
<name>A0AA40DQI2_9PEZI</name>
<dbReference type="SMART" id="SM00355">
    <property type="entry name" value="ZnF_C2H2"/>
    <property type="match status" value="4"/>
</dbReference>
<evidence type="ECO:0000313" key="4">
    <source>
        <dbReference type="Proteomes" id="UP001172102"/>
    </source>
</evidence>
<gene>
    <name evidence="3" type="ORF">B0H67DRAFT_669412</name>
</gene>
<dbReference type="PANTHER" id="PTHR35391">
    <property type="entry name" value="C2H2-TYPE DOMAIN-CONTAINING PROTEIN-RELATED"/>
    <property type="match status" value="1"/>
</dbReference>
<dbReference type="AlphaFoldDB" id="A0AA40DQI2"/>
<proteinExistence type="predicted"/>
<dbReference type="InterPro" id="IPR058925">
    <property type="entry name" value="zf-C2H2_AcuF"/>
</dbReference>
<sequence>MSEVPVPASGSTVSELFLQCIDSFSAVLVALSARDCLAIRLGQVSNESFLEQFNKLRVWGDQTSATLPAQARGSLDDTLRHDSELKDVVLGILLRLKTLLDRAIPIAERKFDGSRGSDQDSVSSVTDDSSSEDDNDNDNDNDSDSDNDNDNDNGNENGSESGESNSKRQRQRQCRTIPKITFFTRLVFDQIRSLYDLSALLRRPTISSKYIRSIAKPAVDVPESETMMLRRAFRTFDYRHITERFLQWRGQTKAAQRMDPEKERPRALEIIKKSEASAEGAALGRGEDETVVGCCEDTLWLCWRFTEANMRRREQIRYWTEHPYDPKDGKPAIAGSAAEVAMDGGQFQPEKALVVPQTKNTARPPVVASVLHPAQPTSTSGASKRSFFSTVPITEIHETETNNTRPRTLYTPTEADMTDKRRCTVVPNPPKSFENRSSFECPYCGTKLSTKKMQNRQSWKRHVFRDLRPYVCTFENCPNAAKLFLTRNDWVYHELQMHRQEFVCRECNAVCPDRPSARRHLEGHYQGALSPSQLSAILDVSSRPPSETTECPCIVCGRSLPLSGLQTHLATHMEEIALFALPMAAAEVGESLASGKAAKSASANLPDTSETDGGSRGNDAGDDVLAPNPPNTDSPNTHTQDSAVPQGGITQTAVDFERLLAQRNDEYALRGGITSYENSGVKHDSRHIVVALIESIVDHLVKVYKRGWLLGGLIIFHTLTLKLFINSRAMKEFANVICNMLEDEEYNAVVIAATFGERLCDPDLETERMDQLQQPGSIYFTMCEKGAVATRHNNTQASAHAIIRYIANRETTLRIAERSPLLKAERDKGWTSKWANIRVSCLIDPSHFLNF</sequence>
<feature type="region of interest" description="Disordered" evidence="1">
    <location>
        <begin position="599"/>
        <end position="647"/>
    </location>
</feature>
<reference evidence="3" key="1">
    <citation type="submission" date="2023-06" db="EMBL/GenBank/DDBJ databases">
        <title>Genome-scale phylogeny and comparative genomics of the fungal order Sordariales.</title>
        <authorList>
            <consortium name="Lawrence Berkeley National Laboratory"/>
            <person name="Hensen N."/>
            <person name="Bonometti L."/>
            <person name="Westerberg I."/>
            <person name="Brannstrom I.O."/>
            <person name="Guillou S."/>
            <person name="Cros-Aarteil S."/>
            <person name="Calhoun S."/>
            <person name="Haridas S."/>
            <person name="Kuo A."/>
            <person name="Mondo S."/>
            <person name="Pangilinan J."/>
            <person name="Riley R."/>
            <person name="Labutti K."/>
            <person name="Andreopoulos B."/>
            <person name="Lipzen A."/>
            <person name="Chen C."/>
            <person name="Yanf M."/>
            <person name="Daum C."/>
            <person name="Ng V."/>
            <person name="Clum A."/>
            <person name="Steindorff A."/>
            <person name="Ohm R."/>
            <person name="Martin F."/>
            <person name="Silar P."/>
            <person name="Natvig D."/>
            <person name="Lalanne C."/>
            <person name="Gautier V."/>
            <person name="Ament-Velasquez S.L."/>
            <person name="Kruys A."/>
            <person name="Hutchinson M.I."/>
            <person name="Powell A.J."/>
            <person name="Barry K."/>
            <person name="Miller A.N."/>
            <person name="Grigoriev I.V."/>
            <person name="Debuchy R."/>
            <person name="Gladieux P."/>
            <person name="Thoren M.H."/>
            <person name="Johannesson H."/>
        </authorList>
    </citation>
    <scope>NUCLEOTIDE SEQUENCE</scope>
    <source>
        <strain evidence="3">SMH4607-1</strain>
    </source>
</reference>
<feature type="region of interest" description="Disordered" evidence="1">
    <location>
        <begin position="111"/>
        <end position="173"/>
    </location>
</feature>
<dbReference type="Proteomes" id="UP001172102">
    <property type="component" value="Unassembled WGS sequence"/>
</dbReference>
<feature type="compositionally biased region" description="Low complexity" evidence="1">
    <location>
        <begin position="119"/>
        <end position="128"/>
    </location>
</feature>